<feature type="transmembrane region" description="Helical" evidence="4">
    <location>
        <begin position="1405"/>
        <end position="1428"/>
    </location>
</feature>
<feature type="region of interest" description="Disordered" evidence="3">
    <location>
        <begin position="664"/>
        <end position="725"/>
    </location>
</feature>
<feature type="compositionally biased region" description="Basic and acidic residues" evidence="3">
    <location>
        <begin position="715"/>
        <end position="725"/>
    </location>
</feature>
<feature type="region of interest" description="Disordered" evidence="3">
    <location>
        <begin position="1103"/>
        <end position="1145"/>
    </location>
</feature>
<dbReference type="GO" id="GO:0050152">
    <property type="term" value="F:omega-amidase activity"/>
    <property type="evidence" value="ECO:0007669"/>
    <property type="project" value="TreeGrafter"/>
</dbReference>
<sequence>MTVWLLHGSYIANRSFSYNLQPSYLTMSKLLKQPLKLALVQLSTSADKTANLTRARSKVLEATSKGANLVVLPECFNSPYGTKYFPKYAETLLPSPPTKEQSPSFHALSDIAKEAKAYLVGGSIPEYWEETKKYYNTSLTFDPNGKLLATHRKVHLFDIDIPGKITFRESEVLSPGNKVTLVDLPEYGKIAVAICYDVRFPELAMIAARKGAFLCVYPGAFNLTTGALHWELQARARAMDNQVYTAMCSPARDMQADYNAWGHSMIVDPNAGILAQLEEKEDIVYADLTNEKIEETRKGIPIYGQRRFDVYPDTAMGIMSQPTHPGQVTDPFTTRRPSVGLAKPSRQNSSAASEKLQDAGLDRRAQGHYHAGVQPTVIKRKQLPWLAKKEGKDRGVGKGFSADVGEAELAASAQNGQGSGGLPKGSDLGKSQGAPSPLSPVGTASLNGKGDPQASDKAVSSSAKRPSIASLGHDMSVRAVGSTRSMGQGEKQVRPQRSLSLGAELRPGVKPLRSKHQAKQAFGLERAKKAGLDDYTPSEYSTTVSSSDIEHPPIVSTVPVTPPVSSSRIVHHPIPRRQIDLTHYQRQVQKAADRKEHMSRNEPGPSLKQHWVKGRPPLSNAELAPGAVKRKCKTTDSDCECNTTTVQAREEVKANLAKTIPQKTASVSHPGEMGRGITGRPITRAAQQPSDQRATVIKPHQKTQQAGVASTGSDVPRHVDGNDSRKKTLHELPVHLMESSSHSTDVPSHLVTSTDASNSPLNISPKNTVKPPPVPRHPPPVATTSRDLRRETRKMDTAIRDQEKLMGKAFGAAEEAAGRGHSDEVARILEGASSALHNASTTTLYRRSTAHHIDSPLQLSPSESGLSTDGELSDDHELWNLQHSREHSAETAPTLVTAQSSKSPLLAAPYTKDGKQPMPHRASMHSGSSAEDVSIAPTPPGLYQPPSVESIVRDFAYTDIQSAKARSLASLAGKKSLGAAADFYNDQGESVAYQPGVRKSMNPPLPDVPAEEAPSSGHRPGRHKPFKPARPLRKTSAKQIELRELEHVPTSSEPPKLAVDDDVTPNGTRHPHRRAKNHPHVSDFFESSYYRHPNVNPTEAARKLSSVTDTRSVPNAPPPLPPDPPLPLRERIRRPDEEEDDDKDTKYVRKHISLREGQGFSLGRYHRRQPIAREWHPVRKRIAATVACFNTVFIGLIAGIYPYTLLAFALMLPLQFPQAIAVSGNQSRPDSTITRVGLLVPRIFTGIALGFANINQLPTLLDLFGSSLMSEAPHQEFVNNDDVRRQGGGVGIWLGIWSFCFVGSLSIGFCIGACIIAGLDPSWGFYIIVILLAFFLLVNVIIPETRRAPYRRSIAHFFDDDDRLRRRVARGEVKLHISNDGPKWWFQEVWAGLVLSKRMIGQPGFFVLGSYIGWIYAQVTLVILFLGALLSRDYTWQSQYVGLASLSLAIGAFFAMPLAKASIFSRARFTPQPLAFALTASGESISWTAPVLFTGLIGFLSCLAMAECVGLIMETFDTCDLQPGVNSKHRLNSMAETTRRRRTNYSSFPRVCAGFFAAQSLGFFLAAAATGVSGDITRALGAQVAISIVAAILLFVTLLFMFIMWRWKEVQVIPNSVFGAATRKGSTAWNNNAGGGAATGDDADWKAVVIGNPSQKMRRINLLEMGSQTRWTEIRKLNRLLGR</sequence>
<dbReference type="CDD" id="cd06174">
    <property type="entry name" value="MFS"/>
    <property type="match status" value="1"/>
</dbReference>
<dbReference type="PANTHER" id="PTHR23088">
    <property type="entry name" value="NITRILASE-RELATED"/>
    <property type="match status" value="1"/>
</dbReference>
<evidence type="ECO:0000256" key="2">
    <source>
        <dbReference type="ARBA" id="ARBA00022801"/>
    </source>
</evidence>
<dbReference type="SUPFAM" id="SSF103473">
    <property type="entry name" value="MFS general substrate transporter"/>
    <property type="match status" value="1"/>
</dbReference>
<feature type="compositionally biased region" description="Polar residues" evidence="3">
    <location>
        <begin position="857"/>
        <end position="867"/>
    </location>
</feature>
<feature type="compositionally biased region" description="Polar residues" evidence="3">
    <location>
        <begin position="321"/>
        <end position="336"/>
    </location>
</feature>
<dbReference type="PANTHER" id="PTHR23088:SF30">
    <property type="entry name" value="OMEGA-AMIDASE NIT2"/>
    <property type="match status" value="1"/>
</dbReference>
<feature type="transmembrane region" description="Helical" evidence="4">
    <location>
        <begin position="1325"/>
        <end position="1342"/>
    </location>
</feature>
<feature type="compositionally biased region" description="Polar residues" evidence="3">
    <location>
        <begin position="702"/>
        <end position="713"/>
    </location>
</feature>
<feature type="region of interest" description="Disordered" evidence="3">
    <location>
        <begin position="592"/>
        <end position="620"/>
    </location>
</feature>
<dbReference type="InterPro" id="IPR045254">
    <property type="entry name" value="Nit1/2_C-N_Hydrolase"/>
</dbReference>
<feature type="compositionally biased region" description="Low complexity" evidence="3">
    <location>
        <begin position="552"/>
        <end position="566"/>
    </location>
</feature>
<dbReference type="Gene3D" id="3.60.110.10">
    <property type="entry name" value="Carbon-nitrogen hydrolase"/>
    <property type="match status" value="1"/>
</dbReference>
<accession>A0A3M7C9C4</accession>
<dbReference type="GO" id="GO:0005739">
    <property type="term" value="C:mitochondrion"/>
    <property type="evidence" value="ECO:0007669"/>
    <property type="project" value="TreeGrafter"/>
</dbReference>
<dbReference type="PROSITE" id="PS50263">
    <property type="entry name" value="CN_HYDROLASE"/>
    <property type="match status" value="1"/>
</dbReference>
<feature type="transmembrane region" description="Helical" evidence="4">
    <location>
        <begin position="1584"/>
        <end position="1605"/>
    </location>
</feature>
<feature type="transmembrane region" description="Helical" evidence="4">
    <location>
        <begin position="1294"/>
        <end position="1319"/>
    </location>
</feature>
<dbReference type="GO" id="GO:0006541">
    <property type="term" value="P:glutamine metabolic process"/>
    <property type="evidence" value="ECO:0007669"/>
    <property type="project" value="TreeGrafter"/>
</dbReference>
<dbReference type="InterPro" id="IPR036526">
    <property type="entry name" value="C-N_Hydrolase_sf"/>
</dbReference>
<keyword evidence="4" id="KW-1133">Transmembrane helix</keyword>
<dbReference type="PROSITE" id="PS01227">
    <property type="entry name" value="UPF0012"/>
    <property type="match status" value="1"/>
</dbReference>
<feature type="compositionally biased region" description="Basic residues" evidence="3">
    <location>
        <begin position="1069"/>
        <end position="1079"/>
    </location>
</feature>
<dbReference type="GO" id="GO:0006107">
    <property type="term" value="P:oxaloacetate metabolic process"/>
    <property type="evidence" value="ECO:0007669"/>
    <property type="project" value="TreeGrafter"/>
</dbReference>
<feature type="region of interest" description="Disordered" evidence="3">
    <location>
        <begin position="321"/>
        <end position="359"/>
    </location>
</feature>
<feature type="transmembrane region" description="Helical" evidence="4">
    <location>
        <begin position="1192"/>
        <end position="1212"/>
    </location>
</feature>
<feature type="region of interest" description="Disordered" evidence="3">
    <location>
        <begin position="414"/>
        <end position="566"/>
    </location>
</feature>
<name>A0A3M7C9C4_HORWE</name>
<feature type="compositionally biased region" description="Pro residues" evidence="3">
    <location>
        <begin position="1115"/>
        <end position="1127"/>
    </location>
</feature>
<dbReference type="InterPro" id="IPR001110">
    <property type="entry name" value="UPF0012_CS"/>
</dbReference>
<feature type="region of interest" description="Disordered" evidence="3">
    <location>
        <begin position="737"/>
        <end position="790"/>
    </location>
</feature>
<dbReference type="VEuPathDB" id="FungiDB:BTJ68_14910"/>
<keyword evidence="2" id="KW-0378">Hydrolase</keyword>
<dbReference type="GO" id="GO:0006528">
    <property type="term" value="P:asparagine metabolic process"/>
    <property type="evidence" value="ECO:0007669"/>
    <property type="project" value="TreeGrafter"/>
</dbReference>
<feature type="region of interest" description="Disordered" evidence="3">
    <location>
        <begin position="854"/>
        <end position="873"/>
    </location>
</feature>
<dbReference type="InterPro" id="IPR036259">
    <property type="entry name" value="MFS_trans_sf"/>
</dbReference>
<dbReference type="FunFam" id="3.60.110.10:FF:000002">
    <property type="entry name" value="Nitrilase family member 2"/>
    <property type="match status" value="1"/>
</dbReference>
<dbReference type="Gene3D" id="1.20.1250.20">
    <property type="entry name" value="MFS general substrate transporter like domains"/>
    <property type="match status" value="1"/>
</dbReference>
<feature type="compositionally biased region" description="Polar residues" evidence="3">
    <location>
        <begin position="538"/>
        <end position="547"/>
    </location>
</feature>
<keyword evidence="4" id="KW-0472">Membrane</keyword>
<evidence type="ECO:0000256" key="1">
    <source>
        <dbReference type="ARBA" id="ARBA00010613"/>
    </source>
</evidence>
<evidence type="ECO:0000256" key="3">
    <source>
        <dbReference type="SAM" id="MobiDB-lite"/>
    </source>
</evidence>
<dbReference type="SUPFAM" id="SSF56317">
    <property type="entry name" value="Carbon-nitrogen hydrolase"/>
    <property type="match status" value="1"/>
</dbReference>
<evidence type="ECO:0000259" key="5">
    <source>
        <dbReference type="PROSITE" id="PS50263"/>
    </source>
</evidence>
<dbReference type="CDD" id="cd07572">
    <property type="entry name" value="nit"/>
    <property type="match status" value="1"/>
</dbReference>
<evidence type="ECO:0000313" key="6">
    <source>
        <dbReference type="EMBL" id="RMY48257.1"/>
    </source>
</evidence>
<dbReference type="Proteomes" id="UP000269276">
    <property type="component" value="Unassembled WGS sequence"/>
</dbReference>
<feature type="compositionally biased region" description="Basic residues" evidence="3">
    <location>
        <begin position="1019"/>
        <end position="1036"/>
    </location>
</feature>
<feature type="compositionally biased region" description="Polar residues" evidence="3">
    <location>
        <begin position="738"/>
        <end position="767"/>
    </location>
</feature>
<protein>
    <recommendedName>
        <fullName evidence="5">CN hydrolase domain-containing protein</fullName>
    </recommendedName>
</protein>
<organism evidence="6 7">
    <name type="scientific">Hortaea werneckii</name>
    <name type="common">Black yeast</name>
    <name type="synonym">Cladosporium werneckii</name>
    <dbReference type="NCBI Taxonomy" id="91943"/>
    <lineage>
        <taxon>Eukaryota</taxon>
        <taxon>Fungi</taxon>
        <taxon>Dikarya</taxon>
        <taxon>Ascomycota</taxon>
        <taxon>Pezizomycotina</taxon>
        <taxon>Dothideomycetes</taxon>
        <taxon>Dothideomycetidae</taxon>
        <taxon>Mycosphaerellales</taxon>
        <taxon>Teratosphaeriaceae</taxon>
        <taxon>Hortaea</taxon>
    </lineage>
</organism>
<feature type="region of interest" description="Disordered" evidence="3">
    <location>
        <begin position="994"/>
        <end position="1081"/>
    </location>
</feature>
<reference evidence="6 7" key="1">
    <citation type="journal article" date="2018" name="BMC Genomics">
        <title>Genomic evidence for intraspecific hybridization in a clonal and extremely halotolerant yeast.</title>
        <authorList>
            <person name="Gostincar C."/>
            <person name="Stajich J.E."/>
            <person name="Zupancic J."/>
            <person name="Zalar P."/>
            <person name="Gunde-Cimerman N."/>
        </authorList>
    </citation>
    <scope>NUCLEOTIDE SEQUENCE [LARGE SCALE GENOMIC DNA]</scope>
    <source>
        <strain evidence="6 7">EXF-2682</strain>
    </source>
</reference>
<gene>
    <name evidence="6" type="ORF">D0863_15436</name>
</gene>
<feature type="transmembrane region" description="Helical" evidence="4">
    <location>
        <begin position="1440"/>
        <end position="1459"/>
    </location>
</feature>
<dbReference type="VEuPathDB" id="FungiDB:BTJ68_13485"/>
<dbReference type="Pfam" id="PF00795">
    <property type="entry name" value="CN_hydrolase"/>
    <property type="match status" value="1"/>
</dbReference>
<comment type="caution">
    <text evidence="6">The sequence shown here is derived from an EMBL/GenBank/DDBJ whole genome shotgun (WGS) entry which is preliminary data.</text>
</comment>
<feature type="domain" description="CN hydrolase" evidence="5">
    <location>
        <begin position="35"/>
        <end position="290"/>
    </location>
</feature>
<comment type="similarity">
    <text evidence="1">Belongs to the carbon-nitrogen hydrolase superfamily. NIT1/NIT2 family.</text>
</comment>
<dbReference type="OrthoDB" id="10250282at2759"/>
<feature type="compositionally biased region" description="Pro residues" evidence="3">
    <location>
        <begin position="770"/>
        <end position="781"/>
    </location>
</feature>
<proteinExistence type="inferred from homology"/>
<feature type="compositionally biased region" description="Polar residues" evidence="3">
    <location>
        <begin position="894"/>
        <end position="903"/>
    </location>
</feature>
<feature type="transmembrane region" description="Helical" evidence="4">
    <location>
        <begin position="1548"/>
        <end position="1572"/>
    </location>
</feature>
<evidence type="ECO:0000313" key="7">
    <source>
        <dbReference type="Proteomes" id="UP000269276"/>
    </source>
</evidence>
<keyword evidence="4" id="KW-0812">Transmembrane</keyword>
<evidence type="ECO:0000256" key="4">
    <source>
        <dbReference type="SAM" id="Phobius"/>
    </source>
</evidence>
<dbReference type="EMBL" id="QWIP01001216">
    <property type="protein sequence ID" value="RMY48257.1"/>
    <property type="molecule type" value="Genomic_DNA"/>
</dbReference>
<dbReference type="InterPro" id="IPR003010">
    <property type="entry name" value="C-N_Hydrolase"/>
</dbReference>
<feature type="region of interest" description="Disordered" evidence="3">
    <location>
        <begin position="885"/>
        <end position="946"/>
    </location>
</feature>